<comment type="caution">
    <text evidence="2">The sequence shown here is derived from an EMBL/GenBank/DDBJ whole genome shotgun (WGS) entry which is preliminary data.</text>
</comment>
<dbReference type="Gene3D" id="3.20.20.80">
    <property type="entry name" value="Glycosidases"/>
    <property type="match status" value="1"/>
</dbReference>
<sequence length="553" mass="59930">MLPYISMILAPAVVLLGLTTHASPLPTPPPPLLPLPFPLWINFGKNQPHTLSSTNNNNATWTPPYPNPGILAPLPAWFHWPPPDTLAVTPRYKPIYTTDELVDFIVDIPKDFSKTVVALDFDGVGSEPFEAVVHPGTNIISVPKGNIAITSTTVTAALGSVKARATFAVYQEPVSGTSHTVRVDYLHGSLIPHPSGLGLSSDPPVFPFGMYASFSSFGEPNPIGAINELKAMGINHVNFVPPYGNGTQIKALLQAAQDIGGVSIQYDMRHSYVNTTNVTSEVHDVKAYNSLATWYTADEPDGEGIAPEPKTSTIAYRTIQSIDPHRPVMMVLNLVRNSAKLFAQAADILMTDVYPIGLDPKTCNYGPNGGCGGCSGCFGDIGTDIRRRMQSYRSQLADIGKPRMPIWMVLQAFSDPKTWWSRAPTPEEYRLMAYVSLIHGAKGLMGWIYPYGLTKELKESIPGLSGELVPLASKFILGGEQILEYTDAPRQIAAGAWRRADGEDRLYVVANTGDKAVTLTDVEVAAIFGQDAALMEGQRELESLAVLTLTNTN</sequence>
<gene>
    <name evidence="2" type="ORF">BGZ96_008883</name>
</gene>
<dbReference type="EMBL" id="JAAAIM010000514">
    <property type="protein sequence ID" value="KAG0287165.1"/>
    <property type="molecule type" value="Genomic_DNA"/>
</dbReference>
<reference evidence="2 3" key="1">
    <citation type="journal article" date="2020" name="Fungal Divers.">
        <title>Resolving the Mortierellaceae phylogeny through synthesis of multi-gene phylogenetics and phylogenomics.</title>
        <authorList>
            <person name="Vandepol N."/>
            <person name="Liber J."/>
            <person name="Desiro A."/>
            <person name="Na H."/>
            <person name="Kennedy M."/>
            <person name="Barry K."/>
            <person name="Grigoriev I.V."/>
            <person name="Miller A.N."/>
            <person name="O'Donnell K."/>
            <person name="Stajich J.E."/>
            <person name="Bonito G."/>
        </authorList>
    </citation>
    <scope>NUCLEOTIDE SEQUENCE [LARGE SCALE GENOMIC DNA]</scope>
    <source>
        <strain evidence="2 3">AD045</strain>
    </source>
</reference>
<keyword evidence="3" id="KW-1185">Reference proteome</keyword>
<keyword evidence="1" id="KW-0732">Signal</keyword>
<evidence type="ECO:0000256" key="1">
    <source>
        <dbReference type="SAM" id="SignalP"/>
    </source>
</evidence>
<evidence type="ECO:0008006" key="4">
    <source>
        <dbReference type="Google" id="ProtNLM"/>
    </source>
</evidence>
<dbReference type="Proteomes" id="UP001194696">
    <property type="component" value="Unassembled WGS sequence"/>
</dbReference>
<organism evidence="2 3">
    <name type="scientific">Linnemannia gamsii</name>
    <dbReference type="NCBI Taxonomy" id="64522"/>
    <lineage>
        <taxon>Eukaryota</taxon>
        <taxon>Fungi</taxon>
        <taxon>Fungi incertae sedis</taxon>
        <taxon>Mucoromycota</taxon>
        <taxon>Mortierellomycotina</taxon>
        <taxon>Mortierellomycetes</taxon>
        <taxon>Mortierellales</taxon>
        <taxon>Mortierellaceae</taxon>
        <taxon>Linnemannia</taxon>
    </lineage>
</organism>
<evidence type="ECO:0000313" key="3">
    <source>
        <dbReference type="Proteomes" id="UP001194696"/>
    </source>
</evidence>
<proteinExistence type="predicted"/>
<feature type="chain" id="PRO_5045080720" description="Glycoside hydrolase" evidence="1">
    <location>
        <begin position="25"/>
        <end position="553"/>
    </location>
</feature>
<name>A0ABQ7JYC0_9FUNG</name>
<feature type="signal peptide" evidence="1">
    <location>
        <begin position="1"/>
        <end position="24"/>
    </location>
</feature>
<protein>
    <recommendedName>
        <fullName evidence="4">Glycoside hydrolase</fullName>
    </recommendedName>
</protein>
<accession>A0ABQ7JYC0</accession>
<evidence type="ECO:0000313" key="2">
    <source>
        <dbReference type="EMBL" id="KAG0287165.1"/>
    </source>
</evidence>